<feature type="transmembrane region" description="Helical" evidence="7">
    <location>
        <begin position="484"/>
        <end position="508"/>
    </location>
</feature>
<feature type="transmembrane region" description="Helical" evidence="7">
    <location>
        <begin position="115"/>
        <end position="132"/>
    </location>
</feature>
<feature type="transmembrane region" description="Helical" evidence="7">
    <location>
        <begin position="12"/>
        <end position="29"/>
    </location>
</feature>
<reference evidence="8 9" key="1">
    <citation type="journal article" date="2018" name="Mol. Biol. Evol.">
        <title>Broad Genomic Sampling Reveals a Smut Pathogenic Ancestry of the Fungal Clade Ustilaginomycotina.</title>
        <authorList>
            <person name="Kijpornyongpan T."/>
            <person name="Mondo S.J."/>
            <person name="Barry K."/>
            <person name="Sandor L."/>
            <person name="Lee J."/>
            <person name="Lipzen A."/>
            <person name="Pangilinan J."/>
            <person name="LaButti K."/>
            <person name="Hainaut M."/>
            <person name="Henrissat B."/>
            <person name="Grigoriev I.V."/>
            <person name="Spatafora J.W."/>
            <person name="Aime M.C."/>
        </authorList>
    </citation>
    <scope>NUCLEOTIDE SEQUENCE [LARGE SCALE GENOMIC DNA]</scope>
    <source>
        <strain evidence="8 9">MCA 4186</strain>
    </source>
</reference>
<evidence type="ECO:0000313" key="8">
    <source>
        <dbReference type="EMBL" id="PWN95855.1"/>
    </source>
</evidence>
<feature type="transmembrane region" description="Helical" evidence="7">
    <location>
        <begin position="333"/>
        <end position="354"/>
    </location>
</feature>
<feature type="transmembrane region" description="Helical" evidence="7">
    <location>
        <begin position="84"/>
        <end position="103"/>
    </location>
</feature>
<dbReference type="RefSeq" id="XP_025596134.1">
    <property type="nucleotide sequence ID" value="XM_025744784.1"/>
</dbReference>
<dbReference type="EMBL" id="KZ819302">
    <property type="protein sequence ID" value="PWN95855.1"/>
    <property type="molecule type" value="Genomic_DNA"/>
</dbReference>
<sequence>MRTVGAVRGPPHLALPLLTVGALGTQAVWSLELAFAPPYLLSLGMSRAAMALVFLAGPISGLVVQPLVGAFSDACTSRYGRRRAFIAAGTAATSISTLCLAWARPIAGAVGLGDAGARLVAIISIFGIDFCVNAINALDRALLLDLLPPSRQAIAHAWSARLAGVGALLGYLVGQSDFSSSASGNADEAQLRGTAVITVFLLCSTHLVTCWAADEAPLRSYGGLPVKRQIQAAVSELRQAAKWLPPPIRFIFYIQFWAWVAWFPFLTYTSAYLTSLVSLRPLPRTSVFADPADGTPTRTAAMVLATHAFLSLAAAIGLPPALQRWAPSALPSLWAASLALLSALLAGMAVGGVMGNSISVAIFVAMTGVAWAVTIWAPFAILGVLIQRTVPHTSLSSASRPSVVELPARGTAAPQSAEREGLLDESERAARASEDEGSDAGDVLAFAPEAQVHEPAHDQSGTVLGLHNVSGLGRLPSYFMSDSVVSQVALVLPQFCVTLLSTIIFALVDPGRSSLPVHSDTASAAAESVVKASGIRAYAAIYFVGAVSTGYASLQCFKFARLHAGDLAT</sequence>
<keyword evidence="5 7" id="KW-0472">Membrane</keyword>
<evidence type="ECO:0000256" key="4">
    <source>
        <dbReference type="ARBA" id="ARBA00022989"/>
    </source>
</evidence>
<dbReference type="GO" id="GO:0005886">
    <property type="term" value="C:plasma membrane"/>
    <property type="evidence" value="ECO:0007669"/>
    <property type="project" value="TreeGrafter"/>
</dbReference>
<proteinExistence type="predicted"/>
<evidence type="ECO:0000256" key="1">
    <source>
        <dbReference type="ARBA" id="ARBA00004141"/>
    </source>
</evidence>
<evidence type="ECO:0000256" key="7">
    <source>
        <dbReference type="SAM" id="Phobius"/>
    </source>
</evidence>
<comment type="subcellular location">
    <subcellularLocation>
        <location evidence="1">Membrane</location>
        <topology evidence="1">Multi-pass membrane protein</topology>
    </subcellularLocation>
</comment>
<feature type="transmembrane region" description="Helical" evidence="7">
    <location>
        <begin position="256"/>
        <end position="279"/>
    </location>
</feature>
<evidence type="ECO:0000313" key="9">
    <source>
        <dbReference type="Proteomes" id="UP000245946"/>
    </source>
</evidence>
<evidence type="ECO:0008006" key="10">
    <source>
        <dbReference type="Google" id="ProtNLM"/>
    </source>
</evidence>
<keyword evidence="2" id="KW-0813">Transport</keyword>
<keyword evidence="9" id="KW-1185">Reference proteome</keyword>
<feature type="transmembrane region" description="Helical" evidence="7">
    <location>
        <begin position="535"/>
        <end position="554"/>
    </location>
</feature>
<keyword evidence="3 7" id="KW-0812">Transmembrane</keyword>
<gene>
    <name evidence="8" type="ORF">FA09DRAFT_346969</name>
</gene>
<dbReference type="SUPFAM" id="SSF103473">
    <property type="entry name" value="MFS general substrate transporter"/>
    <property type="match status" value="1"/>
</dbReference>
<dbReference type="GeneID" id="37272328"/>
<accession>A0A316Z6L0</accession>
<dbReference type="PANTHER" id="PTHR19432">
    <property type="entry name" value="SUGAR TRANSPORTER"/>
    <property type="match status" value="1"/>
</dbReference>
<name>A0A316Z6L0_9BASI</name>
<dbReference type="Pfam" id="PF13347">
    <property type="entry name" value="MFS_2"/>
    <property type="match status" value="1"/>
</dbReference>
<feature type="transmembrane region" description="Helical" evidence="7">
    <location>
        <begin position="299"/>
        <end position="321"/>
    </location>
</feature>
<feature type="transmembrane region" description="Helical" evidence="7">
    <location>
        <begin position="360"/>
        <end position="386"/>
    </location>
</feature>
<dbReference type="AlphaFoldDB" id="A0A316Z6L0"/>
<feature type="transmembrane region" description="Helical" evidence="7">
    <location>
        <begin position="49"/>
        <end position="72"/>
    </location>
</feature>
<evidence type="ECO:0000256" key="3">
    <source>
        <dbReference type="ARBA" id="ARBA00022692"/>
    </source>
</evidence>
<keyword evidence="4 7" id="KW-1133">Transmembrane helix</keyword>
<protein>
    <recommendedName>
        <fullName evidence="10">MFS general substrate transporter</fullName>
    </recommendedName>
</protein>
<dbReference type="PANTHER" id="PTHR19432:SF91">
    <property type="entry name" value="GENERAL ALPHA-GLUCOSIDE PERMEASE"/>
    <property type="match status" value="1"/>
</dbReference>
<evidence type="ECO:0000256" key="5">
    <source>
        <dbReference type="ARBA" id="ARBA00023136"/>
    </source>
</evidence>
<dbReference type="InterPro" id="IPR036259">
    <property type="entry name" value="MFS_trans_sf"/>
</dbReference>
<dbReference type="Gene3D" id="1.20.1250.20">
    <property type="entry name" value="MFS general substrate transporter like domains"/>
    <property type="match status" value="1"/>
</dbReference>
<feature type="compositionally biased region" description="Basic and acidic residues" evidence="6">
    <location>
        <begin position="417"/>
        <end position="434"/>
    </location>
</feature>
<organism evidence="8 9">
    <name type="scientific">Tilletiopsis washingtonensis</name>
    <dbReference type="NCBI Taxonomy" id="58919"/>
    <lineage>
        <taxon>Eukaryota</taxon>
        <taxon>Fungi</taxon>
        <taxon>Dikarya</taxon>
        <taxon>Basidiomycota</taxon>
        <taxon>Ustilaginomycotina</taxon>
        <taxon>Exobasidiomycetes</taxon>
        <taxon>Entylomatales</taxon>
        <taxon>Entylomatales incertae sedis</taxon>
        <taxon>Tilletiopsis</taxon>
    </lineage>
</organism>
<evidence type="ECO:0000256" key="6">
    <source>
        <dbReference type="SAM" id="MobiDB-lite"/>
    </source>
</evidence>
<evidence type="ECO:0000256" key="2">
    <source>
        <dbReference type="ARBA" id="ARBA00022448"/>
    </source>
</evidence>
<feature type="region of interest" description="Disordered" evidence="6">
    <location>
        <begin position="407"/>
        <end position="439"/>
    </location>
</feature>
<dbReference type="Proteomes" id="UP000245946">
    <property type="component" value="Unassembled WGS sequence"/>
</dbReference>
<dbReference type="GO" id="GO:0008506">
    <property type="term" value="F:sucrose:proton symporter activity"/>
    <property type="evidence" value="ECO:0007669"/>
    <property type="project" value="TreeGrafter"/>
</dbReference>
<dbReference type="OrthoDB" id="28755at2759"/>